<gene>
    <name evidence="1" type="ORF">FHU10_1180</name>
</gene>
<organism evidence="1">
    <name type="scientific">Serratia fonticola</name>
    <dbReference type="NCBI Taxonomy" id="47917"/>
    <lineage>
        <taxon>Bacteria</taxon>
        <taxon>Pseudomonadati</taxon>
        <taxon>Pseudomonadota</taxon>
        <taxon>Gammaproteobacteria</taxon>
        <taxon>Enterobacterales</taxon>
        <taxon>Yersiniaceae</taxon>
        <taxon>Serratia</taxon>
    </lineage>
</organism>
<proteinExistence type="predicted"/>
<evidence type="ECO:0000313" key="1">
    <source>
        <dbReference type="EMBL" id="TVZ68726.1"/>
    </source>
</evidence>
<dbReference type="EMBL" id="VISQ01000001">
    <property type="protein sequence ID" value="TVZ68726.1"/>
    <property type="molecule type" value="Genomic_DNA"/>
</dbReference>
<name>A0A542D7Z1_SERFO</name>
<reference evidence="1" key="2">
    <citation type="submission" date="2019-08" db="EMBL/GenBank/DDBJ databases">
        <title>Investigation of anaerobic lignin degradation for improved lignocellulosic biofuels.</title>
        <authorList>
            <person name="Deangelis K.PhD."/>
        </authorList>
    </citation>
    <scope>NUCLEOTIDE SEQUENCE [LARGE SCALE GENOMIC DNA]</scope>
    <source>
        <strain evidence="1">128R</strain>
    </source>
</reference>
<sequence length="56" mass="6445">MISPAFHQQRCQSINNHPSQTASLFLHNHALFMHEDERPSHRFYAISAGWNAKRGA</sequence>
<comment type="caution">
    <text evidence="1">The sequence shown here is derived from an EMBL/GenBank/DDBJ whole genome shotgun (WGS) entry which is preliminary data.</text>
</comment>
<dbReference type="AlphaFoldDB" id="A0A542D7Z1"/>
<reference evidence="1" key="1">
    <citation type="submission" date="2019-06" db="EMBL/GenBank/DDBJ databases">
        <authorList>
            <person name="Deangelis K."/>
            <person name="Huntemann M."/>
            <person name="Clum A."/>
            <person name="Pillay M."/>
            <person name="Palaniappan K."/>
            <person name="Varghese N."/>
            <person name="Mikhailova N."/>
            <person name="Stamatis D."/>
            <person name="Reddy T."/>
            <person name="Daum C."/>
            <person name="Shapiro N."/>
            <person name="Ivanova N."/>
            <person name="Kyrpides N."/>
            <person name="Woyke T."/>
        </authorList>
    </citation>
    <scope>NUCLEOTIDE SEQUENCE [LARGE SCALE GENOMIC DNA]</scope>
    <source>
        <strain evidence="1">128R</strain>
    </source>
</reference>
<protein>
    <submittedName>
        <fullName evidence="1">Uncharacterized protein</fullName>
    </submittedName>
</protein>
<accession>A0A542D7Z1</accession>